<dbReference type="InterPro" id="IPR015414">
    <property type="entry name" value="TMEM64"/>
</dbReference>
<dbReference type="Proteomes" id="UP000179524">
    <property type="component" value="Unassembled WGS sequence"/>
</dbReference>
<keyword evidence="5 6" id="KW-0472">Membrane</keyword>
<proteinExistence type="inferred from homology"/>
<evidence type="ECO:0000256" key="2">
    <source>
        <dbReference type="ARBA" id="ARBA00022475"/>
    </source>
</evidence>
<evidence type="ECO:0000256" key="5">
    <source>
        <dbReference type="ARBA" id="ARBA00023136"/>
    </source>
</evidence>
<evidence type="ECO:0000256" key="1">
    <source>
        <dbReference type="ARBA" id="ARBA00004651"/>
    </source>
</evidence>
<gene>
    <name evidence="8" type="ORF">BKP37_09380</name>
</gene>
<keyword evidence="3 6" id="KW-0812">Transmembrane</keyword>
<feature type="domain" description="VTT" evidence="7">
    <location>
        <begin position="63"/>
        <end position="172"/>
    </location>
</feature>
<evidence type="ECO:0000259" key="7">
    <source>
        <dbReference type="Pfam" id="PF09335"/>
    </source>
</evidence>
<organism evidence="8 9">
    <name type="scientific">Anaerobacillus alkalilacustris</name>
    <dbReference type="NCBI Taxonomy" id="393763"/>
    <lineage>
        <taxon>Bacteria</taxon>
        <taxon>Bacillati</taxon>
        <taxon>Bacillota</taxon>
        <taxon>Bacilli</taxon>
        <taxon>Bacillales</taxon>
        <taxon>Bacillaceae</taxon>
        <taxon>Anaerobacillus</taxon>
    </lineage>
</organism>
<keyword evidence="2 6" id="KW-1003">Cell membrane</keyword>
<evidence type="ECO:0000313" key="9">
    <source>
        <dbReference type="Proteomes" id="UP000179524"/>
    </source>
</evidence>
<feature type="transmembrane region" description="Helical" evidence="6">
    <location>
        <begin position="155"/>
        <end position="178"/>
    </location>
</feature>
<feature type="transmembrane region" description="Helical" evidence="6">
    <location>
        <begin position="184"/>
        <end position="201"/>
    </location>
</feature>
<reference evidence="8 9" key="1">
    <citation type="submission" date="2016-10" db="EMBL/GenBank/DDBJ databases">
        <title>Draft genome sequences of four alkaliphilic bacteria belonging to the Anaerobacillus genus.</title>
        <authorList>
            <person name="Bassil N.M."/>
            <person name="Lloyd J.R."/>
        </authorList>
    </citation>
    <scope>NUCLEOTIDE SEQUENCE [LARGE SCALE GENOMIC DNA]</scope>
    <source>
        <strain evidence="8 9">DSM 18345</strain>
    </source>
</reference>
<comment type="caution">
    <text evidence="8">The sequence shown here is derived from an EMBL/GenBank/DDBJ whole genome shotgun (WGS) entry which is preliminary data.</text>
</comment>
<dbReference type="EMBL" id="MLQR01000024">
    <property type="protein sequence ID" value="OIJ13959.1"/>
    <property type="molecule type" value="Genomic_DNA"/>
</dbReference>
<protein>
    <recommendedName>
        <fullName evidence="6">TVP38/TMEM64 family membrane protein</fullName>
    </recommendedName>
</protein>
<dbReference type="GO" id="GO:0005886">
    <property type="term" value="C:plasma membrane"/>
    <property type="evidence" value="ECO:0007669"/>
    <property type="project" value="UniProtKB-SubCell"/>
</dbReference>
<keyword evidence="9" id="KW-1185">Reference proteome</keyword>
<name>A0A1S2LN48_9BACI</name>
<dbReference type="Pfam" id="PF09335">
    <property type="entry name" value="VTT_dom"/>
    <property type="match status" value="1"/>
</dbReference>
<dbReference type="InterPro" id="IPR032816">
    <property type="entry name" value="VTT_dom"/>
</dbReference>
<feature type="transmembrane region" description="Helical" evidence="6">
    <location>
        <begin position="42"/>
        <end position="70"/>
    </location>
</feature>
<dbReference type="PANTHER" id="PTHR12677">
    <property type="entry name" value="GOLGI APPARATUS MEMBRANE PROTEIN TVP38-RELATED"/>
    <property type="match status" value="1"/>
</dbReference>
<sequence>MKLLVFLCLLIILSLGVLKTELLNNVRAGNVGEIQEMANDSIISMLLLTFLIMTVQNTFTIIPLIVVLTINIAFWGFLNGVIWSWFSSIVASAIVFLSVRYLFKEMVTNKINQEFKEKIEKKGFMYVFIARIFPFFPTSIVNLISGVSSIKFTHFIIATSIGNFLYFFILALVPLGFLTGEVNSYLLSFIFIVFITTYYIYKKYKRKKIVNNENNKNLTMIFK</sequence>
<keyword evidence="4 6" id="KW-1133">Transmembrane helix</keyword>
<evidence type="ECO:0000256" key="3">
    <source>
        <dbReference type="ARBA" id="ARBA00022692"/>
    </source>
</evidence>
<evidence type="ECO:0000256" key="4">
    <source>
        <dbReference type="ARBA" id="ARBA00022989"/>
    </source>
</evidence>
<evidence type="ECO:0000313" key="8">
    <source>
        <dbReference type="EMBL" id="OIJ13959.1"/>
    </source>
</evidence>
<comment type="subcellular location">
    <subcellularLocation>
        <location evidence="1 6">Cell membrane</location>
        <topology evidence="1 6">Multi-pass membrane protein</topology>
    </subcellularLocation>
</comment>
<dbReference type="PANTHER" id="PTHR12677:SF59">
    <property type="entry name" value="GOLGI APPARATUS MEMBRANE PROTEIN TVP38-RELATED"/>
    <property type="match status" value="1"/>
</dbReference>
<feature type="transmembrane region" description="Helical" evidence="6">
    <location>
        <begin position="82"/>
        <end position="103"/>
    </location>
</feature>
<accession>A0A1S2LN48</accession>
<dbReference type="AlphaFoldDB" id="A0A1S2LN48"/>
<evidence type="ECO:0000256" key="6">
    <source>
        <dbReference type="RuleBase" id="RU366058"/>
    </source>
</evidence>
<comment type="similarity">
    <text evidence="6">Belongs to the TVP38/TMEM64 family.</text>
</comment>
<feature type="transmembrane region" description="Helical" evidence="6">
    <location>
        <begin position="123"/>
        <end position="143"/>
    </location>
</feature>